<organism evidence="11 12">
    <name type="scientific">Turnera subulata</name>
    <dbReference type="NCBI Taxonomy" id="218843"/>
    <lineage>
        <taxon>Eukaryota</taxon>
        <taxon>Viridiplantae</taxon>
        <taxon>Streptophyta</taxon>
        <taxon>Embryophyta</taxon>
        <taxon>Tracheophyta</taxon>
        <taxon>Spermatophyta</taxon>
        <taxon>Magnoliopsida</taxon>
        <taxon>eudicotyledons</taxon>
        <taxon>Gunneridae</taxon>
        <taxon>Pentapetalae</taxon>
        <taxon>rosids</taxon>
        <taxon>fabids</taxon>
        <taxon>Malpighiales</taxon>
        <taxon>Passifloraceae</taxon>
        <taxon>Turnera</taxon>
    </lineage>
</organism>
<proteinExistence type="predicted"/>
<dbReference type="InterPro" id="IPR032691">
    <property type="entry name" value="Mon2/Sec7/BIG1-like_HUS"/>
</dbReference>
<dbReference type="InterPro" id="IPR046455">
    <property type="entry name" value="Sec7/BIG1-like_C"/>
</dbReference>
<gene>
    <name evidence="11" type="primary">BIG1</name>
    <name evidence="11" type="ORF">Tsubulata_014635</name>
</gene>
<evidence type="ECO:0000256" key="6">
    <source>
        <dbReference type="ARBA" id="ARBA00022658"/>
    </source>
</evidence>
<dbReference type="GO" id="GO:0005829">
    <property type="term" value="C:cytosol"/>
    <property type="evidence" value="ECO:0007669"/>
    <property type="project" value="UniProtKB-SubCell"/>
</dbReference>
<evidence type="ECO:0000256" key="5">
    <source>
        <dbReference type="ARBA" id="ARBA00022490"/>
    </source>
</evidence>
<dbReference type="PROSITE" id="PS50190">
    <property type="entry name" value="SEC7"/>
    <property type="match status" value="1"/>
</dbReference>
<dbReference type="SMART" id="SM00222">
    <property type="entry name" value="Sec7"/>
    <property type="match status" value="1"/>
</dbReference>
<comment type="subunit">
    <text evidence="3">Homodimer.</text>
</comment>
<feature type="compositionally biased region" description="Polar residues" evidence="9">
    <location>
        <begin position="304"/>
        <end position="314"/>
    </location>
</feature>
<evidence type="ECO:0000256" key="7">
    <source>
        <dbReference type="ARBA" id="ARBA00022927"/>
    </source>
</evidence>
<dbReference type="Pfam" id="PF12783">
    <property type="entry name" value="Sec7-like_HUS"/>
    <property type="match status" value="1"/>
</dbReference>
<dbReference type="InterPro" id="IPR035999">
    <property type="entry name" value="Sec7_dom_sf"/>
</dbReference>
<evidence type="ECO:0000256" key="2">
    <source>
        <dbReference type="ARBA" id="ARBA00004514"/>
    </source>
</evidence>
<feature type="region of interest" description="Disordered" evidence="9">
    <location>
        <begin position="557"/>
        <end position="582"/>
    </location>
</feature>
<protein>
    <submittedName>
        <fullName evidence="11">Protein big1</fullName>
    </submittedName>
</protein>
<dbReference type="PANTHER" id="PTHR10663:SF108">
    <property type="entry name" value="BREFELDIN A-INHIBITED GUANINE NUCLEOTIDE-EXCHANGE PROTEIN 1"/>
    <property type="match status" value="1"/>
</dbReference>
<dbReference type="Pfam" id="PF16213">
    <property type="entry name" value="DCB"/>
    <property type="match status" value="1"/>
</dbReference>
<dbReference type="CDD" id="cd00171">
    <property type="entry name" value="Sec7"/>
    <property type="match status" value="1"/>
</dbReference>
<dbReference type="Gene3D" id="1.25.10.10">
    <property type="entry name" value="Leucine-rich Repeat Variant"/>
    <property type="match status" value="1"/>
</dbReference>
<comment type="caution">
    <text evidence="11">The sequence shown here is derived from an EMBL/GenBank/DDBJ whole genome shotgun (WGS) entry which is preliminary data.</text>
</comment>
<name>A0A9Q0GD64_9ROSI</name>
<dbReference type="InterPro" id="IPR023394">
    <property type="entry name" value="Sec7_C_sf"/>
</dbReference>
<keyword evidence="8" id="KW-0472">Membrane</keyword>
<dbReference type="GO" id="GO:0032012">
    <property type="term" value="P:regulation of ARF protein signal transduction"/>
    <property type="evidence" value="ECO:0007669"/>
    <property type="project" value="InterPro"/>
</dbReference>
<dbReference type="SUPFAM" id="SSF48425">
    <property type="entry name" value="Sec7 domain"/>
    <property type="match status" value="1"/>
</dbReference>
<dbReference type="InterPro" id="IPR016024">
    <property type="entry name" value="ARM-type_fold"/>
</dbReference>
<feature type="compositionally biased region" description="Low complexity" evidence="9">
    <location>
        <begin position="259"/>
        <end position="292"/>
    </location>
</feature>
<feature type="region of interest" description="Disordered" evidence="9">
    <location>
        <begin position="248"/>
        <end position="332"/>
    </location>
</feature>
<evidence type="ECO:0000256" key="9">
    <source>
        <dbReference type="SAM" id="MobiDB-lite"/>
    </source>
</evidence>
<dbReference type="EMBL" id="JAKUCV010001377">
    <property type="protein sequence ID" value="KAJ4846622.1"/>
    <property type="molecule type" value="Genomic_DNA"/>
</dbReference>
<dbReference type="FunFam" id="1.10.220.20:FF:000002">
    <property type="entry name" value="Brefeldin A-inhibited guanine nucleotide-exchange protein 1"/>
    <property type="match status" value="1"/>
</dbReference>
<dbReference type="Pfam" id="PF01369">
    <property type="entry name" value="Sec7"/>
    <property type="match status" value="1"/>
</dbReference>
<keyword evidence="5" id="KW-0963">Cytoplasm</keyword>
<keyword evidence="7" id="KW-0653">Protein transport</keyword>
<evidence type="ECO:0000256" key="3">
    <source>
        <dbReference type="ARBA" id="ARBA00011738"/>
    </source>
</evidence>
<dbReference type="InterPro" id="IPR032629">
    <property type="entry name" value="DCB_dom"/>
</dbReference>
<dbReference type="InterPro" id="IPR015403">
    <property type="entry name" value="Mon2/Sec7/BIG1-like_HDS"/>
</dbReference>
<dbReference type="Pfam" id="PF09324">
    <property type="entry name" value="Sec7-like_HDS"/>
    <property type="match status" value="1"/>
</dbReference>
<evidence type="ECO:0000313" key="11">
    <source>
        <dbReference type="EMBL" id="KAJ4846622.1"/>
    </source>
</evidence>
<dbReference type="GO" id="GO:0016020">
    <property type="term" value="C:membrane"/>
    <property type="evidence" value="ECO:0007669"/>
    <property type="project" value="UniProtKB-SubCell"/>
</dbReference>
<dbReference type="Pfam" id="PF20252">
    <property type="entry name" value="BIG2_C"/>
    <property type="match status" value="1"/>
</dbReference>
<feature type="domain" description="SEC7" evidence="10">
    <location>
        <begin position="594"/>
        <end position="781"/>
    </location>
</feature>
<dbReference type="InterPro" id="IPR011989">
    <property type="entry name" value="ARM-like"/>
</dbReference>
<dbReference type="Gene3D" id="1.10.220.20">
    <property type="match status" value="1"/>
</dbReference>
<dbReference type="GO" id="GO:0005802">
    <property type="term" value="C:trans-Golgi network"/>
    <property type="evidence" value="ECO:0007669"/>
    <property type="project" value="TreeGrafter"/>
</dbReference>
<dbReference type="InterPro" id="IPR000904">
    <property type="entry name" value="Sec7_dom"/>
</dbReference>
<comment type="subcellular location">
    <subcellularLocation>
        <location evidence="2">Cytoplasm</location>
        <location evidence="2">Cytosol</location>
    </subcellularLocation>
    <subcellularLocation>
        <location evidence="1">Membrane</location>
        <topology evidence="1">Peripheral membrane protein</topology>
        <orientation evidence="1">Cytoplasmic side</orientation>
    </subcellularLocation>
</comment>
<dbReference type="GO" id="GO:0005085">
    <property type="term" value="F:guanyl-nucleotide exchange factor activity"/>
    <property type="evidence" value="ECO:0007669"/>
    <property type="project" value="UniProtKB-KW"/>
</dbReference>
<dbReference type="GO" id="GO:0015031">
    <property type="term" value="P:protein transport"/>
    <property type="evidence" value="ECO:0007669"/>
    <property type="project" value="UniProtKB-KW"/>
</dbReference>
<keyword evidence="12" id="KW-1185">Reference proteome</keyword>
<dbReference type="SUPFAM" id="SSF48371">
    <property type="entry name" value="ARM repeat"/>
    <property type="match status" value="1"/>
</dbReference>
<feature type="compositionally biased region" description="Basic and acidic residues" evidence="9">
    <location>
        <begin position="319"/>
        <end position="332"/>
    </location>
</feature>
<evidence type="ECO:0000256" key="8">
    <source>
        <dbReference type="ARBA" id="ARBA00023136"/>
    </source>
</evidence>
<reference evidence="11" key="2">
    <citation type="journal article" date="2023" name="Plants (Basel)">
        <title>Annotation of the Turnera subulata (Passifloraceae) Draft Genome Reveals the S-Locus Evolved after the Divergence of Turneroideae from Passifloroideae in a Stepwise Manner.</title>
        <authorList>
            <person name="Henning P.M."/>
            <person name="Roalson E.H."/>
            <person name="Mir W."/>
            <person name="McCubbin A.G."/>
            <person name="Shore J.S."/>
        </authorList>
    </citation>
    <scope>NUCLEOTIDE SEQUENCE</scope>
    <source>
        <tissue evidence="11">Leaves</tissue>
    </source>
</reference>
<reference evidence="11" key="1">
    <citation type="submission" date="2022-02" db="EMBL/GenBank/DDBJ databases">
        <authorList>
            <person name="Henning P.M."/>
            <person name="McCubbin A.G."/>
            <person name="Shore J.S."/>
        </authorList>
    </citation>
    <scope>NUCLEOTIDE SEQUENCE</scope>
    <source>
        <strain evidence="11">F60SS</strain>
        <tissue evidence="11">Leaves</tissue>
    </source>
</reference>
<dbReference type="Proteomes" id="UP001141552">
    <property type="component" value="Unassembled WGS sequence"/>
</dbReference>
<evidence type="ECO:0000313" key="12">
    <source>
        <dbReference type="Proteomes" id="UP001141552"/>
    </source>
</evidence>
<sequence length="1763" mass="195343">MSWSQILGGQSRCGRALGPYLDKIVKNAAWRKHSHLVSSCKSALDKLDSITDSPSNPFPDSPLSGVSPSDADSLLRPLLLALDSNYPKVAEPALDCLFRLFSLGILRGEIDSAATTPLPLALIHAACKVCSIGEESVELGVLRVLLAAVRSPCVLIRGECLVHIVRTCYNVYLGGFNGTNQICAKAVLAQIVLLVFTRAEHDSLDVTVRTVPVAELLEFTDKNLNEGSSILFSQNFVNDVMATSEGLPDPKLLSHHTPSSSSSSAKLQNDATASAAAADTNSNDTTNNDDANGGAVDRVRDANKVTSILENNTGEVGAGDEKERPPDGGGSKIREDGFLLFRNLCKLSMKFSSQDTPDDQILLRGKILSLELLRVVMDNGGPIWRNNERFLNAVRQYLCLSLLKNSALSVMAIFQLQCSIFMILLSKFRSGLKAEIGIFFPMLILRVLENVNQPSFLQKMTVMNLLDRIAQDSQLVVDIFVNYDCDVDSPNVYERIVNGLLKTAMGPPSGSTTTLSPAQDITFRHESVKCLVSIIKSMGTWMDQQLKVGDVYLPKSSDSDALSENQPIPGGEDPSPLENDLHSEVNSEMSNAATLEQRRAYKMELQKGISLFNRKPSKGIEFLRSTRKVGSSPEEVAAFLKNTTGLNETMIGDYLGERDEFSLKVMHAYVDSFNFKAMDFGEAIRFFLRGFRLPGEAQKIDRIMEKFAERYCKCNPNSFTSADTAYVLAYSVIMLNTDAHNSMVKEKMTKADFIRNNRGINDGKDLPEEYLGTLYDQIVKNEIKMSADSSIPQNKQANSLNKLLGFDGILNLVTWKQTEEKPLGANGLLIKRIQEQFKAKSGKSESVYHVVTDVGILRFMVEVCWGPILAAFSVTLDQSEDKLATSQCLQGFRYAVHVTAVMGMQTQRDAFVTSMAKFTNLHCAADMKQKNVDAVKAIISIAIEDGNNLQEAWEHILMCLSRIEHLQLVGEGAPPDASFFTAPSAETDEKMPKPIGHPSLKKKASLQNPAVMAVVRGGSYDSTMAGVNSPGPVTPEQINSFISNLNLLEQIGNFELNHVFANSQRLNSEAIVAFVKALCKVAMSELQSPTDPRVFSLTKIVEIAHYNMNRIRLVWSRIWNVLSDFFVSVGLSENLSVAIFVMDSLRQLAMKFLEREELANYNFQNEFLRPFVIVMQKSCSSEIRELIVRCISQMVLSRVSNVKSGWKSVFMVFTAAAADERKSIVLLAFETMEKIVREYFPYITETETTTFTDCVRCLTAFTNSRFNSDVSLNAIAFLRFCALKLAEGGLVCNEKSRVDDPSIPEINGVSPDPDSLSNKDDHASFWIPLLTGLSKLTSDPRLAIRKSSLEVLFNILNDHGQLFSRSFWVIIFNSVIFPIFGGAHDKKNIPIQEEQHLQASASPHPEASTWDSETSPKAAQFLIDLFVCFFSVVRSQLPSVVSILTRFIRSPVQGPASTGVASLMRLASELGNRISEDEWREIFMSLKETAASTLPGFMKVLRSMDDIEMPDHSEPYMDLDDSSDHGFTNDDLEDDNIQTVSYVVSRVKSHVAMQLLIVQVVTDLYKAHLGFLSVANAKILVDIYSSVASHANQLNSEKILLKKLQRACSILELSEPPLVHFENESYQTYLNFLRDLVGDSRYMSEGLNIEPQLVAACEKILEIYLNCTGSQSAQQNQNSVERPVVHWILPLGSAKKEELAARTSLLVSALQVLSGIERDLFSRYARQFFPLLVDLVRSEHSSGEVQHLLSNIFQSCIGPIIMG</sequence>
<evidence type="ECO:0000259" key="10">
    <source>
        <dbReference type="PROSITE" id="PS50190"/>
    </source>
</evidence>
<evidence type="ECO:0000256" key="1">
    <source>
        <dbReference type="ARBA" id="ARBA00004287"/>
    </source>
</evidence>
<keyword evidence="6" id="KW-0344">Guanine-nucleotide releasing factor</keyword>
<dbReference type="FunFam" id="1.10.1000.11:FF:000005">
    <property type="entry name" value="Brefeldin A-inhibited guanine nucleotide-exchange 1"/>
    <property type="match status" value="1"/>
</dbReference>
<keyword evidence="4" id="KW-0813">Transport</keyword>
<dbReference type="Gene3D" id="1.10.1000.11">
    <property type="entry name" value="Arf Nucleotide-binding Site Opener,domain 2"/>
    <property type="match status" value="1"/>
</dbReference>
<accession>A0A9Q0GD64</accession>
<evidence type="ECO:0000256" key="4">
    <source>
        <dbReference type="ARBA" id="ARBA00022448"/>
    </source>
</evidence>
<dbReference type="PANTHER" id="PTHR10663">
    <property type="entry name" value="GUANYL-NUCLEOTIDE EXCHANGE FACTOR"/>
    <property type="match status" value="1"/>
</dbReference>
<dbReference type="OrthoDB" id="430364at2759"/>